<dbReference type="OrthoDB" id="9803050at2"/>
<dbReference type="SUPFAM" id="SSF49464">
    <property type="entry name" value="Carboxypeptidase regulatory domain-like"/>
    <property type="match status" value="1"/>
</dbReference>
<dbReference type="InterPro" id="IPR008969">
    <property type="entry name" value="CarboxyPept-like_regulatory"/>
</dbReference>
<comment type="subcellular location">
    <subcellularLocation>
        <location evidence="1 8">Cell outer membrane</location>
        <topology evidence="1 8">Multi-pass membrane protein</topology>
    </subcellularLocation>
</comment>
<dbReference type="Gene3D" id="2.170.130.10">
    <property type="entry name" value="TonB-dependent receptor, plug domain"/>
    <property type="match status" value="1"/>
</dbReference>
<organism evidence="13 14">
    <name type="scientific">Solitalea longa</name>
    <dbReference type="NCBI Taxonomy" id="2079460"/>
    <lineage>
        <taxon>Bacteria</taxon>
        <taxon>Pseudomonadati</taxon>
        <taxon>Bacteroidota</taxon>
        <taxon>Sphingobacteriia</taxon>
        <taxon>Sphingobacteriales</taxon>
        <taxon>Sphingobacteriaceae</taxon>
        <taxon>Solitalea</taxon>
    </lineage>
</organism>
<name>A0A2S5AA93_9SPHI</name>
<dbReference type="Pfam" id="PF00593">
    <property type="entry name" value="TonB_dep_Rec_b-barrel"/>
    <property type="match status" value="1"/>
</dbReference>
<keyword evidence="10" id="KW-0732">Signal</keyword>
<keyword evidence="14" id="KW-1185">Reference proteome</keyword>
<dbReference type="Pfam" id="PF13715">
    <property type="entry name" value="CarbopepD_reg_2"/>
    <property type="match status" value="1"/>
</dbReference>
<keyword evidence="6 8" id="KW-0472">Membrane</keyword>
<protein>
    <recommendedName>
        <fullName evidence="15">TonB-dependent receptor plug domain-containing protein</fullName>
    </recommendedName>
</protein>
<dbReference type="InterPro" id="IPR039426">
    <property type="entry name" value="TonB-dep_rcpt-like"/>
</dbReference>
<feature type="domain" description="TonB-dependent receptor-like beta-barrel" evidence="11">
    <location>
        <begin position="296"/>
        <end position="750"/>
    </location>
</feature>
<keyword evidence="7 8" id="KW-0998">Cell outer membrane</keyword>
<evidence type="ECO:0000256" key="3">
    <source>
        <dbReference type="ARBA" id="ARBA00022452"/>
    </source>
</evidence>
<comment type="caution">
    <text evidence="13">The sequence shown here is derived from an EMBL/GenBank/DDBJ whole genome shotgun (WGS) entry which is preliminary data.</text>
</comment>
<dbReference type="EMBL" id="PQVF01000001">
    <property type="protein sequence ID" value="POY39157.1"/>
    <property type="molecule type" value="Genomic_DNA"/>
</dbReference>
<evidence type="ECO:0000259" key="11">
    <source>
        <dbReference type="Pfam" id="PF00593"/>
    </source>
</evidence>
<feature type="chain" id="PRO_5015535382" description="TonB-dependent receptor plug domain-containing protein" evidence="10">
    <location>
        <begin position="25"/>
        <end position="793"/>
    </location>
</feature>
<comment type="similarity">
    <text evidence="8 9">Belongs to the TonB-dependent receptor family.</text>
</comment>
<dbReference type="InterPro" id="IPR036942">
    <property type="entry name" value="Beta-barrel_TonB_sf"/>
</dbReference>
<dbReference type="InterPro" id="IPR000531">
    <property type="entry name" value="Beta-barrel_TonB"/>
</dbReference>
<evidence type="ECO:0000256" key="9">
    <source>
        <dbReference type="RuleBase" id="RU003357"/>
    </source>
</evidence>
<accession>A0A2S5AA93</accession>
<gene>
    <name evidence="13" type="ORF">C3K47_01280</name>
</gene>
<dbReference type="PROSITE" id="PS52016">
    <property type="entry name" value="TONB_DEPENDENT_REC_3"/>
    <property type="match status" value="1"/>
</dbReference>
<keyword evidence="2 8" id="KW-0813">Transport</keyword>
<reference evidence="13 14" key="1">
    <citation type="submission" date="2018-01" db="EMBL/GenBank/DDBJ databases">
        <authorList>
            <person name="Gaut B.S."/>
            <person name="Morton B.R."/>
            <person name="Clegg M.T."/>
            <person name="Duvall M.R."/>
        </authorList>
    </citation>
    <scope>NUCLEOTIDE SEQUENCE [LARGE SCALE GENOMIC DNA]</scope>
    <source>
        <strain evidence="13 14">HR-AV</strain>
    </source>
</reference>
<evidence type="ECO:0000259" key="12">
    <source>
        <dbReference type="Pfam" id="PF07715"/>
    </source>
</evidence>
<dbReference type="AlphaFoldDB" id="A0A2S5AA93"/>
<dbReference type="Proteomes" id="UP000236893">
    <property type="component" value="Unassembled WGS sequence"/>
</dbReference>
<dbReference type="Gene3D" id="2.60.40.1120">
    <property type="entry name" value="Carboxypeptidase-like, regulatory domain"/>
    <property type="match status" value="1"/>
</dbReference>
<evidence type="ECO:0000256" key="6">
    <source>
        <dbReference type="ARBA" id="ARBA00023136"/>
    </source>
</evidence>
<evidence type="ECO:0000256" key="2">
    <source>
        <dbReference type="ARBA" id="ARBA00022448"/>
    </source>
</evidence>
<evidence type="ECO:0000256" key="7">
    <source>
        <dbReference type="ARBA" id="ARBA00023237"/>
    </source>
</evidence>
<feature type="signal peptide" evidence="10">
    <location>
        <begin position="1"/>
        <end position="24"/>
    </location>
</feature>
<evidence type="ECO:0000256" key="10">
    <source>
        <dbReference type="SAM" id="SignalP"/>
    </source>
</evidence>
<dbReference type="InterPro" id="IPR037066">
    <property type="entry name" value="Plug_dom_sf"/>
</dbReference>
<dbReference type="GO" id="GO:0009279">
    <property type="term" value="C:cell outer membrane"/>
    <property type="evidence" value="ECO:0007669"/>
    <property type="project" value="UniProtKB-SubCell"/>
</dbReference>
<keyword evidence="3 8" id="KW-1134">Transmembrane beta strand</keyword>
<evidence type="ECO:0000256" key="5">
    <source>
        <dbReference type="ARBA" id="ARBA00023077"/>
    </source>
</evidence>
<evidence type="ECO:0000313" key="14">
    <source>
        <dbReference type="Proteomes" id="UP000236893"/>
    </source>
</evidence>
<dbReference type="SUPFAM" id="SSF56935">
    <property type="entry name" value="Porins"/>
    <property type="match status" value="1"/>
</dbReference>
<keyword evidence="4 8" id="KW-0812">Transmembrane</keyword>
<keyword evidence="5 9" id="KW-0798">TonB box</keyword>
<evidence type="ECO:0000256" key="8">
    <source>
        <dbReference type="PROSITE-ProRule" id="PRU01360"/>
    </source>
</evidence>
<evidence type="ECO:0008006" key="15">
    <source>
        <dbReference type="Google" id="ProtNLM"/>
    </source>
</evidence>
<feature type="domain" description="TonB-dependent receptor plug" evidence="12">
    <location>
        <begin position="150"/>
        <end position="226"/>
    </location>
</feature>
<evidence type="ECO:0000313" key="13">
    <source>
        <dbReference type="EMBL" id="POY39157.1"/>
    </source>
</evidence>
<evidence type="ECO:0000256" key="1">
    <source>
        <dbReference type="ARBA" id="ARBA00004571"/>
    </source>
</evidence>
<dbReference type="Pfam" id="PF07715">
    <property type="entry name" value="Plug"/>
    <property type="match status" value="1"/>
</dbReference>
<proteinExistence type="inferred from homology"/>
<sequence length="793" mass="88616">MLNTVLKKSKLIAMLLLCSITAFAQQKNKTTISGYVKQSENGENIIGASVSIKENGSGSSTNSYGFYSLSVTPGSYTLVFQYLGFKTLEKKVTITKSATLNINLEAEGKQIDEVVVSSAGVKKNVTSMDMGVNKLEMRSLQKMPALMGEVDIVRSIQLLPGISTVGEGSSGFNVRGGGVDQNLILLDESPVYNSSHLFGFFSVFDPDAVKDVKLIKGGIPAMYGGRLSSILDVRMKDGNANNFSTSGGIGTVSARFLAEAPIVKGKGSFVIAARRSYADMFLKLSPDESLNKNSAYFYDLSGKANYTINENNRLYLSGYFGKDNFGFAERFAMNWGNGTGTLRWNHTFNPSLFVNFTAVYSNYDYALGIPSGVNSFDWTSRIINQTLKGDFSYYANQSNKLSFGANATFYRFKPGSATTADENTSFNDVALQTQLGREYAVYLDNEQKITEKLSAQYGLRLSGFSYVSGQNNFTVNEYEGLTGQRKEPVNPQSYNKGEVIKTHFNLEPRLSLRYVLTDESSVKASYNRTAQYLHLISNTTAATPLDVWQPTTNNIKPEVADQVALGYFRNFKNNSIEFSLEGFYKKMQNQIDYIDGAELFLNSNLESELLYGKARAYGLEFYLKKNTGKLNGWISYTWSKSERQIDGINNNEYYPSKYDKTHNLSVVGIYDMSKRWSFSAIFTYSTGVSTTFPNGRYEIDGIVVPHNTTNSRNNYRIPAYNRLDISATLYPSHKPGSKFGSNWVFSIYNLYARRNPYTIYFQPSEDNPQITESRRLSIIGSFIPSVTYNFNFR</sequence>
<dbReference type="Gene3D" id="2.40.170.20">
    <property type="entry name" value="TonB-dependent receptor, beta-barrel domain"/>
    <property type="match status" value="1"/>
</dbReference>
<evidence type="ECO:0000256" key="4">
    <source>
        <dbReference type="ARBA" id="ARBA00022692"/>
    </source>
</evidence>
<dbReference type="InterPro" id="IPR012910">
    <property type="entry name" value="Plug_dom"/>
</dbReference>